<feature type="region of interest" description="Disordered" evidence="2">
    <location>
        <begin position="1"/>
        <end position="29"/>
    </location>
</feature>
<dbReference type="KEGG" id="scw:TU94_04275"/>
<dbReference type="Proteomes" id="UP000032234">
    <property type="component" value="Chromosome"/>
</dbReference>
<dbReference type="HOGENOM" id="CLU_104631_0_0_11"/>
<gene>
    <name evidence="5" type="ORF">TU94_04275</name>
</gene>
<dbReference type="AlphaFoldDB" id="A0A0C5GB45"/>
<organism evidence="5 6">
    <name type="scientific">Streptomyces cyaneogriseus subsp. noncyanogenus</name>
    <dbReference type="NCBI Taxonomy" id="477245"/>
    <lineage>
        <taxon>Bacteria</taxon>
        <taxon>Bacillati</taxon>
        <taxon>Actinomycetota</taxon>
        <taxon>Actinomycetes</taxon>
        <taxon>Kitasatosporales</taxon>
        <taxon>Streptomycetaceae</taxon>
        <taxon>Streptomyces</taxon>
    </lineage>
</organism>
<evidence type="ECO:0000259" key="4">
    <source>
        <dbReference type="Pfam" id="PF17837"/>
    </source>
</evidence>
<dbReference type="PATRIC" id="fig|477245.3.peg.942"/>
<feature type="domain" description="4'-phosphopantetheinyl transferase N-terminal" evidence="4">
    <location>
        <begin position="26"/>
        <end position="89"/>
    </location>
</feature>
<evidence type="ECO:0008006" key="7">
    <source>
        <dbReference type="Google" id="ProtNLM"/>
    </source>
</evidence>
<dbReference type="Gene3D" id="3.90.470.20">
    <property type="entry name" value="4'-phosphopantetheinyl transferase domain"/>
    <property type="match status" value="1"/>
</dbReference>
<evidence type="ECO:0000256" key="2">
    <source>
        <dbReference type="SAM" id="MobiDB-lite"/>
    </source>
</evidence>
<dbReference type="GO" id="GO:0008897">
    <property type="term" value="F:holo-[acyl-carrier-protein] synthase activity"/>
    <property type="evidence" value="ECO:0007669"/>
    <property type="project" value="InterPro"/>
</dbReference>
<evidence type="ECO:0000256" key="1">
    <source>
        <dbReference type="ARBA" id="ARBA00022679"/>
    </source>
</evidence>
<protein>
    <recommendedName>
        <fullName evidence="7">4-phosphopantetheinyl transferase</fullName>
    </recommendedName>
</protein>
<dbReference type="Pfam" id="PF17837">
    <property type="entry name" value="4PPT_N"/>
    <property type="match status" value="1"/>
</dbReference>
<evidence type="ECO:0000259" key="3">
    <source>
        <dbReference type="Pfam" id="PF01648"/>
    </source>
</evidence>
<dbReference type="EMBL" id="CP010849">
    <property type="protein sequence ID" value="AJP05504.1"/>
    <property type="molecule type" value="Genomic_DNA"/>
</dbReference>
<dbReference type="InterPro" id="IPR037143">
    <property type="entry name" value="4-PPantetheinyl_Trfase_dom_sf"/>
</dbReference>
<dbReference type="Pfam" id="PF01648">
    <property type="entry name" value="ACPS"/>
    <property type="match status" value="1"/>
</dbReference>
<dbReference type="GO" id="GO:0000287">
    <property type="term" value="F:magnesium ion binding"/>
    <property type="evidence" value="ECO:0007669"/>
    <property type="project" value="InterPro"/>
</dbReference>
<dbReference type="STRING" id="477245.TU94_04275"/>
<feature type="domain" description="4'-phosphopantetheinyl transferase" evidence="3">
    <location>
        <begin position="93"/>
        <end position="154"/>
    </location>
</feature>
<keyword evidence="6" id="KW-1185">Reference proteome</keyword>
<sequence length="205" mass="21123">MWLAAGDGRDLPVSTHPGDRRAARSMPGGRAREFLTGRGLLRRLLAQVCPGAADAPVLAGPDGAPRLHGHPGLGVSVAHDAGTAAAAVAVGRAVGVDVQHPPHRPSRALARRLLGERAAELDALPAPAAARELAWVWTAQEACAKATGRGLAVRPWTIDVPPGARSGRWRGLSWHSPRDRFGTPLSCAFTASPGGLGAPGEAIDS</sequence>
<name>A0A0C5GB45_9ACTN</name>
<proteinExistence type="predicted"/>
<accession>A0A0C5GB45</accession>
<evidence type="ECO:0000313" key="6">
    <source>
        <dbReference type="Proteomes" id="UP000032234"/>
    </source>
</evidence>
<reference evidence="5 6" key="1">
    <citation type="submission" date="2015-02" db="EMBL/GenBank/DDBJ databases">
        <title>Genome sequence of thermotolerant Streptomyces cyaneogriseus subsp. Noncyanogenus NMWT1, the producer of nematocidal antibiotics nemadectin.</title>
        <authorList>
            <person name="Wang H."/>
            <person name="Li C."/>
            <person name="Xiang W."/>
            <person name="Wang X."/>
        </authorList>
    </citation>
    <scope>NUCLEOTIDE SEQUENCE [LARGE SCALE GENOMIC DNA]</scope>
    <source>
        <strain evidence="5 6">NMWT 1</strain>
    </source>
</reference>
<evidence type="ECO:0000313" key="5">
    <source>
        <dbReference type="EMBL" id="AJP05504.1"/>
    </source>
</evidence>
<dbReference type="SUPFAM" id="SSF56214">
    <property type="entry name" value="4'-phosphopantetheinyl transferase"/>
    <property type="match status" value="2"/>
</dbReference>
<dbReference type="InterPro" id="IPR041354">
    <property type="entry name" value="4PPT_N"/>
</dbReference>
<keyword evidence="1" id="KW-0808">Transferase</keyword>
<dbReference type="InterPro" id="IPR008278">
    <property type="entry name" value="4-PPantetheinyl_Trfase_dom"/>
</dbReference>